<evidence type="ECO:0000313" key="3">
    <source>
        <dbReference type="Proteomes" id="UP000015453"/>
    </source>
</evidence>
<proteinExistence type="predicted"/>
<evidence type="ECO:0000256" key="1">
    <source>
        <dbReference type="SAM" id="MobiDB-lite"/>
    </source>
</evidence>
<feature type="compositionally biased region" description="Basic and acidic residues" evidence="1">
    <location>
        <begin position="115"/>
        <end position="124"/>
    </location>
</feature>
<dbReference type="InterPro" id="IPR044842">
    <property type="entry name" value="ALKBH9B/ALKBH10B-like"/>
</dbReference>
<organism evidence="2 3">
    <name type="scientific">Genlisea aurea</name>
    <dbReference type="NCBI Taxonomy" id="192259"/>
    <lineage>
        <taxon>Eukaryota</taxon>
        <taxon>Viridiplantae</taxon>
        <taxon>Streptophyta</taxon>
        <taxon>Embryophyta</taxon>
        <taxon>Tracheophyta</taxon>
        <taxon>Spermatophyta</taxon>
        <taxon>Magnoliopsida</taxon>
        <taxon>eudicotyledons</taxon>
        <taxon>Gunneridae</taxon>
        <taxon>Pentapetalae</taxon>
        <taxon>asterids</taxon>
        <taxon>lamiids</taxon>
        <taxon>Lamiales</taxon>
        <taxon>Lentibulariaceae</taxon>
        <taxon>Genlisea</taxon>
    </lineage>
</organism>
<protein>
    <submittedName>
        <fullName evidence="2">Uncharacterized protein</fullName>
    </submittedName>
</protein>
<name>S8E3U7_9LAMI</name>
<dbReference type="OrthoDB" id="1916097at2759"/>
<dbReference type="GO" id="GO:0032451">
    <property type="term" value="F:demethylase activity"/>
    <property type="evidence" value="ECO:0007669"/>
    <property type="project" value="InterPro"/>
</dbReference>
<dbReference type="PANTHER" id="PTHR31447:SF2">
    <property type="entry name" value="RNA DEMETHYLASE ALKBH10B"/>
    <property type="match status" value="1"/>
</dbReference>
<dbReference type="PANTHER" id="PTHR31447">
    <property type="entry name" value="HYDROXYPROLINE-RICH GLYCOPROTEIN FAMILY PROTEIN-RELATED"/>
    <property type="match status" value="1"/>
</dbReference>
<gene>
    <name evidence="2" type="ORF">M569_07834</name>
</gene>
<keyword evidence="3" id="KW-1185">Reference proteome</keyword>
<dbReference type="AlphaFoldDB" id="S8E3U7"/>
<comment type="caution">
    <text evidence="2">The sequence shown here is derived from an EMBL/GenBank/DDBJ whole genome shotgun (WGS) entry which is preliminary data.</text>
</comment>
<feature type="non-terminal residue" evidence="2">
    <location>
        <position position="1"/>
    </location>
</feature>
<dbReference type="EMBL" id="AUSU01003388">
    <property type="protein sequence ID" value="EPS66942.1"/>
    <property type="molecule type" value="Genomic_DNA"/>
</dbReference>
<feature type="non-terminal residue" evidence="2">
    <location>
        <position position="152"/>
    </location>
</feature>
<reference evidence="2 3" key="1">
    <citation type="journal article" date="2013" name="BMC Genomics">
        <title>The miniature genome of a carnivorous plant Genlisea aurea contains a low number of genes and short non-coding sequences.</title>
        <authorList>
            <person name="Leushkin E.V."/>
            <person name="Sutormin R.A."/>
            <person name="Nabieva E.R."/>
            <person name="Penin A.A."/>
            <person name="Kondrashov A.S."/>
            <person name="Logacheva M.D."/>
        </authorList>
    </citation>
    <scope>NUCLEOTIDE SEQUENCE [LARGE SCALE GENOMIC DNA]</scope>
</reference>
<evidence type="ECO:0000313" key="2">
    <source>
        <dbReference type="EMBL" id="EPS66942.1"/>
    </source>
</evidence>
<feature type="region of interest" description="Disordered" evidence="1">
    <location>
        <begin position="94"/>
        <end position="152"/>
    </location>
</feature>
<dbReference type="GO" id="GO:0006402">
    <property type="term" value="P:mRNA catabolic process"/>
    <property type="evidence" value="ECO:0007669"/>
    <property type="project" value="InterPro"/>
</dbReference>
<dbReference type="GO" id="GO:0003729">
    <property type="term" value="F:mRNA binding"/>
    <property type="evidence" value="ECO:0007669"/>
    <property type="project" value="InterPro"/>
</dbReference>
<sequence>VNQPVMAPPTDAFAKDAVIAWFRGEFAAANAIIDALCAHLARMEGEAGTYEAAFTAIHRRRMNWIPILQMQSFYSIADVATELNKVAEVRRGERVFSPSNEADSVADGGLSLPIYEDKPKEKTPETSVSSNENAGGEAADDDFTSVITDSGT</sequence>
<dbReference type="Proteomes" id="UP000015453">
    <property type="component" value="Unassembled WGS sequence"/>
</dbReference>
<accession>S8E3U7</accession>